<feature type="coiled-coil region" evidence="1">
    <location>
        <begin position="293"/>
        <end position="327"/>
    </location>
</feature>
<keyword evidence="3" id="KW-1185">Reference proteome</keyword>
<protein>
    <submittedName>
        <fullName evidence="2">Uncharacterized protein</fullName>
    </submittedName>
</protein>
<organism evidence="2 3">
    <name type="scientific">Helicobacter hepaticus (strain ATCC 51449 / 3B1)</name>
    <dbReference type="NCBI Taxonomy" id="235279"/>
    <lineage>
        <taxon>Bacteria</taxon>
        <taxon>Pseudomonadati</taxon>
        <taxon>Campylobacterota</taxon>
        <taxon>Epsilonproteobacteria</taxon>
        <taxon>Campylobacterales</taxon>
        <taxon>Helicobacteraceae</taxon>
        <taxon>Helicobacter</taxon>
    </lineage>
</organism>
<gene>
    <name evidence="2" type="ordered locus">HH_0020</name>
</gene>
<dbReference type="AlphaFoldDB" id="Q7VK72"/>
<name>Q7VK72_HELHP</name>
<dbReference type="eggNOG" id="ENOG5031AAJ">
    <property type="taxonomic scope" value="Bacteria"/>
</dbReference>
<dbReference type="KEGG" id="hhe:HH_0020"/>
<evidence type="ECO:0000313" key="3">
    <source>
        <dbReference type="Proteomes" id="UP000002495"/>
    </source>
</evidence>
<evidence type="ECO:0000313" key="2">
    <source>
        <dbReference type="EMBL" id="AAP76617.1"/>
    </source>
</evidence>
<proteinExistence type="predicted"/>
<dbReference type="EMBL" id="AE017125">
    <property type="protein sequence ID" value="AAP76617.1"/>
    <property type="molecule type" value="Genomic_DNA"/>
</dbReference>
<accession>Q7VK72</accession>
<dbReference type="Proteomes" id="UP000002495">
    <property type="component" value="Chromosome"/>
</dbReference>
<reference evidence="2 3" key="1">
    <citation type="journal article" date="2003" name="Proc. Natl. Acad. Sci. U.S.A.">
        <title>The complete genome sequence of the carcinogenic bacterium Helicobacter hepaticus.</title>
        <authorList>
            <person name="Suerbaum S."/>
            <person name="Josenhans C."/>
            <person name="Sterzenbach T."/>
            <person name="Drescher B."/>
            <person name="Brandt P."/>
            <person name="Bell M."/>
            <person name="Droege M."/>
            <person name="Fartmann B."/>
            <person name="Fischer H.-P."/>
            <person name="Ge Z."/>
            <person name="Hoerster A."/>
            <person name="Holland R."/>
            <person name="Klein K."/>
            <person name="Koenig J."/>
            <person name="Macko L."/>
            <person name="Mendz G.L."/>
            <person name="Nyakatura G."/>
            <person name="Schauer D.B."/>
            <person name="Shen Z."/>
            <person name="Weber J."/>
            <person name="Frosch M."/>
            <person name="Fox J.G."/>
        </authorList>
    </citation>
    <scope>NUCLEOTIDE SEQUENCE [LARGE SCALE GENOMIC DNA]</scope>
    <source>
        <strain evidence="3">ATCC 51449 / 3B1</strain>
    </source>
</reference>
<keyword evidence="1" id="KW-0175">Coiled coil</keyword>
<sequence length="443" mass="52063">MLENEIRMAILHFYNQCGLGAFVHYDKNQLQVITHIKNHTHNLYVQRICDFLKKHKFTLYKQEPSKEDFEELFHFVDTTLDLNTQSTKREMIKIALRNVFGIQARDALFFKDGNIKLFKFDYEIVKINNEIRQINRNSHINVLSNEDRMVLDNALSMTNVQSLIIQNTLLILQKDIDLKQIDNLGFNKRFKFFAIQKLRVYIESLQLHHIDSLAKSIYCMDIAQQYAWVMFEIVAKELLELCAKDNVNAIAFIEFYNGGSIELRGKIFKKPLITDNNGNPWTIPLIKECLKNKKAIEFDISQMQKRLDDFEEKIHSINNQIQQNDTEEKDTLTKESSYQELLESKNKELRMLVDKKASKVYIEAITNEINTLILNKSNMLTYIENTQKNLAALGKEQIKLLEMQERLREQISYALKKNREYFVQYDLLSRALADAIANAKELI</sequence>
<dbReference type="STRING" id="235279.HH_0020"/>
<dbReference type="HOGENOM" id="CLU_567140_0_0_7"/>
<evidence type="ECO:0000256" key="1">
    <source>
        <dbReference type="SAM" id="Coils"/>
    </source>
</evidence>